<proteinExistence type="predicted"/>
<keyword evidence="1" id="KW-1185">Reference proteome</keyword>
<dbReference type="WBParaSite" id="nRc.2.0.1.t36009-RA">
    <property type="protein sequence ID" value="nRc.2.0.1.t36009-RA"/>
    <property type="gene ID" value="nRc.2.0.1.g36009"/>
</dbReference>
<evidence type="ECO:0000313" key="2">
    <source>
        <dbReference type="WBParaSite" id="nRc.2.0.1.t36009-RA"/>
    </source>
</evidence>
<dbReference type="Proteomes" id="UP000887565">
    <property type="component" value="Unplaced"/>
</dbReference>
<dbReference type="AlphaFoldDB" id="A0A915KDK2"/>
<name>A0A915KDK2_ROMCU</name>
<organism evidence="1 2">
    <name type="scientific">Romanomermis culicivorax</name>
    <name type="common">Nematode worm</name>
    <dbReference type="NCBI Taxonomy" id="13658"/>
    <lineage>
        <taxon>Eukaryota</taxon>
        <taxon>Metazoa</taxon>
        <taxon>Ecdysozoa</taxon>
        <taxon>Nematoda</taxon>
        <taxon>Enoplea</taxon>
        <taxon>Dorylaimia</taxon>
        <taxon>Mermithida</taxon>
        <taxon>Mermithoidea</taxon>
        <taxon>Mermithidae</taxon>
        <taxon>Romanomermis</taxon>
    </lineage>
</organism>
<protein>
    <submittedName>
        <fullName evidence="2">Uncharacterized protein</fullName>
    </submittedName>
</protein>
<evidence type="ECO:0000313" key="1">
    <source>
        <dbReference type="Proteomes" id="UP000887565"/>
    </source>
</evidence>
<sequence>MIDHPMLLAAPEPSDDDLLQTSIFDLNIAKLLMTVPTPARTEPPTAADLTVSVTQINDFLKLTLDHISSLAPAPLEELTPVQPIDMDTRMNTTTSDQMLTDIPEDTTTDNATAIDIAPPMPAMDIVPSPPPVDPSIYLATPGMLPGPPMIATVAAASASADCYTITANCSYKHSTAAATKHLNP</sequence>
<reference evidence="2" key="1">
    <citation type="submission" date="2022-11" db="UniProtKB">
        <authorList>
            <consortium name="WormBaseParasite"/>
        </authorList>
    </citation>
    <scope>IDENTIFICATION</scope>
</reference>
<accession>A0A915KDK2</accession>